<feature type="compositionally biased region" description="Low complexity" evidence="1">
    <location>
        <begin position="310"/>
        <end position="319"/>
    </location>
</feature>
<sequence length="334" mass="38910">MSAILEENKSRTDKSINYIDNDDQNYHPFQTNWIYKLEFIVIKSLISLNILTIITIFKLKNWMISITHGIKFIILMNLSSILLILTIILNILKYLKQLVLGLQIISEVEKIDCLQLNELFWNDDNVKIGSSNDYQNININSSKVIIDRDTVKNNDNDHDIFNHSNINIEFSPSLDVTCSNLSHDIKLKNNHWWRKQPKSSNPTISTKFFDKDNFIKDSLFEEKISNFISNKNIEQDFNVEKNSDNYNESIISNCLEKIDIENNNNNNSSLNVDSKNNISNLYIDNKMDIDNNSKAIKSKYQKLKFILQSNNKNNNNNNDNETETEILSLNRSEN</sequence>
<protein>
    <submittedName>
        <fullName evidence="3">Uncharacterized protein</fullName>
    </submittedName>
</protein>
<feature type="transmembrane region" description="Helical" evidence="2">
    <location>
        <begin position="33"/>
        <end position="57"/>
    </location>
</feature>
<proteinExistence type="predicted"/>
<dbReference type="Proteomes" id="UP000769528">
    <property type="component" value="Unassembled WGS sequence"/>
</dbReference>
<feature type="transmembrane region" description="Helical" evidence="2">
    <location>
        <begin position="69"/>
        <end position="92"/>
    </location>
</feature>
<dbReference type="AlphaFoldDB" id="A0A9P8TES7"/>
<gene>
    <name evidence="3" type="ORF">WICMUC_002154</name>
</gene>
<comment type="caution">
    <text evidence="3">The sequence shown here is derived from an EMBL/GenBank/DDBJ whole genome shotgun (WGS) entry which is preliminary data.</text>
</comment>
<accession>A0A9P8TES7</accession>
<reference evidence="3" key="2">
    <citation type="submission" date="2021-01" db="EMBL/GenBank/DDBJ databases">
        <authorList>
            <person name="Schikora-Tamarit M.A."/>
        </authorList>
    </citation>
    <scope>NUCLEOTIDE SEQUENCE</scope>
    <source>
        <strain evidence="3">CBS6341</strain>
    </source>
</reference>
<evidence type="ECO:0000313" key="3">
    <source>
        <dbReference type="EMBL" id="KAH3676201.1"/>
    </source>
</evidence>
<keyword evidence="2" id="KW-1133">Transmembrane helix</keyword>
<evidence type="ECO:0000256" key="1">
    <source>
        <dbReference type="SAM" id="MobiDB-lite"/>
    </source>
</evidence>
<keyword evidence="2" id="KW-0812">Transmembrane</keyword>
<feature type="compositionally biased region" description="Polar residues" evidence="1">
    <location>
        <begin position="325"/>
        <end position="334"/>
    </location>
</feature>
<evidence type="ECO:0000256" key="2">
    <source>
        <dbReference type="SAM" id="Phobius"/>
    </source>
</evidence>
<keyword evidence="2" id="KW-0472">Membrane</keyword>
<evidence type="ECO:0000313" key="4">
    <source>
        <dbReference type="Proteomes" id="UP000769528"/>
    </source>
</evidence>
<organism evidence="3 4">
    <name type="scientific">Wickerhamomyces mucosus</name>
    <dbReference type="NCBI Taxonomy" id="1378264"/>
    <lineage>
        <taxon>Eukaryota</taxon>
        <taxon>Fungi</taxon>
        <taxon>Dikarya</taxon>
        <taxon>Ascomycota</taxon>
        <taxon>Saccharomycotina</taxon>
        <taxon>Saccharomycetes</taxon>
        <taxon>Phaffomycetales</taxon>
        <taxon>Wickerhamomycetaceae</taxon>
        <taxon>Wickerhamomyces</taxon>
    </lineage>
</organism>
<reference evidence="3" key="1">
    <citation type="journal article" date="2021" name="Open Biol.">
        <title>Shared evolutionary footprints suggest mitochondrial oxidative damage underlies multiple complex I losses in fungi.</title>
        <authorList>
            <person name="Schikora-Tamarit M.A."/>
            <person name="Marcet-Houben M."/>
            <person name="Nosek J."/>
            <person name="Gabaldon T."/>
        </authorList>
    </citation>
    <scope>NUCLEOTIDE SEQUENCE</scope>
    <source>
        <strain evidence="3">CBS6341</strain>
    </source>
</reference>
<feature type="region of interest" description="Disordered" evidence="1">
    <location>
        <begin position="310"/>
        <end position="334"/>
    </location>
</feature>
<keyword evidence="4" id="KW-1185">Reference proteome</keyword>
<dbReference type="EMBL" id="JAEUBF010000667">
    <property type="protein sequence ID" value="KAH3676201.1"/>
    <property type="molecule type" value="Genomic_DNA"/>
</dbReference>
<name>A0A9P8TES7_9ASCO</name>